<protein>
    <submittedName>
        <fullName evidence="2">Uncharacterized protein</fullName>
    </submittedName>
</protein>
<sequence>MTAATPPPDDEATTDSTDRMADVTESWQSSPLTDPDGATDPAIKGPVEHGDDTGPADAGSPAEARAQRPDF</sequence>
<keyword evidence="3" id="KW-1185">Reference proteome</keyword>
<evidence type="ECO:0000256" key="1">
    <source>
        <dbReference type="SAM" id="MobiDB-lite"/>
    </source>
</evidence>
<dbReference type="Proteomes" id="UP000306985">
    <property type="component" value="Unassembled WGS sequence"/>
</dbReference>
<evidence type="ECO:0000313" key="3">
    <source>
        <dbReference type="Proteomes" id="UP000306985"/>
    </source>
</evidence>
<dbReference type="EMBL" id="SZZH01000001">
    <property type="protein sequence ID" value="TKV60832.1"/>
    <property type="molecule type" value="Genomic_DNA"/>
</dbReference>
<proteinExistence type="predicted"/>
<comment type="caution">
    <text evidence="2">The sequence shown here is derived from an EMBL/GenBank/DDBJ whole genome shotgun (WGS) entry which is preliminary data.</text>
</comment>
<evidence type="ECO:0000313" key="2">
    <source>
        <dbReference type="EMBL" id="TKV60832.1"/>
    </source>
</evidence>
<dbReference type="RefSeq" id="WP_137448135.1">
    <property type="nucleotide sequence ID" value="NZ_SZZH01000001.1"/>
</dbReference>
<accession>A0A4U6QL21</accession>
<reference evidence="2 3" key="1">
    <citation type="submission" date="2019-05" db="EMBL/GenBank/DDBJ databases">
        <title>Nakamurella sp. N5BH11, whole genome shotgun sequence.</title>
        <authorList>
            <person name="Tuo L."/>
        </authorList>
    </citation>
    <scope>NUCLEOTIDE SEQUENCE [LARGE SCALE GENOMIC DNA]</scope>
    <source>
        <strain evidence="2 3">N5BH11</strain>
    </source>
</reference>
<organism evidence="2 3">
    <name type="scientific">Nakamurella flava</name>
    <dbReference type="NCBI Taxonomy" id="2576308"/>
    <lineage>
        <taxon>Bacteria</taxon>
        <taxon>Bacillati</taxon>
        <taxon>Actinomycetota</taxon>
        <taxon>Actinomycetes</taxon>
        <taxon>Nakamurellales</taxon>
        <taxon>Nakamurellaceae</taxon>
        <taxon>Nakamurella</taxon>
    </lineage>
</organism>
<dbReference type="AlphaFoldDB" id="A0A4U6QL21"/>
<name>A0A4U6QL21_9ACTN</name>
<gene>
    <name evidence="2" type="ORF">FDO65_03985</name>
</gene>
<feature type="region of interest" description="Disordered" evidence="1">
    <location>
        <begin position="1"/>
        <end position="71"/>
    </location>
</feature>